<feature type="compositionally biased region" description="Basic and acidic residues" evidence="1">
    <location>
        <begin position="14"/>
        <end position="42"/>
    </location>
</feature>
<accession>A0A2Z7AEE9</accession>
<protein>
    <submittedName>
        <fullName evidence="2">DNA (Cytosine-5)-methyltransferase CMT3-like</fullName>
    </submittedName>
</protein>
<keyword evidence="3" id="KW-1185">Reference proteome</keyword>
<feature type="region of interest" description="Disordered" evidence="1">
    <location>
        <begin position="1"/>
        <end position="58"/>
    </location>
</feature>
<dbReference type="AlphaFoldDB" id="A0A2Z7AEE9"/>
<dbReference type="GO" id="GO:0032259">
    <property type="term" value="P:methylation"/>
    <property type="evidence" value="ECO:0007669"/>
    <property type="project" value="UniProtKB-KW"/>
</dbReference>
<keyword evidence="2" id="KW-0808">Transferase</keyword>
<evidence type="ECO:0000313" key="2">
    <source>
        <dbReference type="EMBL" id="KZV17400.1"/>
    </source>
</evidence>
<keyword evidence="2" id="KW-0489">Methyltransferase</keyword>
<sequence>MGLISHTGQKTSRAARDRPEPKPRRNRTSRHDIAGGSPERRPPLPIEITHGAKGRARGRDKAALICANVRHHMARIGRPATSHLPQACAHRRATISRGAAHSGATIRPSRSKHRRATLAIARSKMLHQRAPSAAIVSRRPAAQLHASADQFAQQVREVGLRVRNACARSGALPCAASAQVARLTGASVGAPPHMAAAGVCFKI</sequence>
<feature type="compositionally biased region" description="Polar residues" evidence="1">
    <location>
        <begin position="1"/>
        <end position="12"/>
    </location>
</feature>
<dbReference type="Proteomes" id="UP000250235">
    <property type="component" value="Unassembled WGS sequence"/>
</dbReference>
<name>A0A2Z7AEE9_9LAMI</name>
<dbReference type="EMBL" id="KV018386">
    <property type="protein sequence ID" value="KZV17400.1"/>
    <property type="molecule type" value="Genomic_DNA"/>
</dbReference>
<organism evidence="2 3">
    <name type="scientific">Dorcoceras hygrometricum</name>
    <dbReference type="NCBI Taxonomy" id="472368"/>
    <lineage>
        <taxon>Eukaryota</taxon>
        <taxon>Viridiplantae</taxon>
        <taxon>Streptophyta</taxon>
        <taxon>Embryophyta</taxon>
        <taxon>Tracheophyta</taxon>
        <taxon>Spermatophyta</taxon>
        <taxon>Magnoliopsida</taxon>
        <taxon>eudicotyledons</taxon>
        <taxon>Gunneridae</taxon>
        <taxon>Pentapetalae</taxon>
        <taxon>asterids</taxon>
        <taxon>lamiids</taxon>
        <taxon>Lamiales</taxon>
        <taxon>Gesneriaceae</taxon>
        <taxon>Didymocarpoideae</taxon>
        <taxon>Trichosporeae</taxon>
        <taxon>Loxocarpinae</taxon>
        <taxon>Dorcoceras</taxon>
    </lineage>
</organism>
<reference evidence="2 3" key="1">
    <citation type="journal article" date="2015" name="Proc. Natl. Acad. Sci. U.S.A.">
        <title>The resurrection genome of Boea hygrometrica: A blueprint for survival of dehydration.</title>
        <authorList>
            <person name="Xiao L."/>
            <person name="Yang G."/>
            <person name="Zhang L."/>
            <person name="Yang X."/>
            <person name="Zhao S."/>
            <person name="Ji Z."/>
            <person name="Zhou Q."/>
            <person name="Hu M."/>
            <person name="Wang Y."/>
            <person name="Chen M."/>
            <person name="Xu Y."/>
            <person name="Jin H."/>
            <person name="Xiao X."/>
            <person name="Hu G."/>
            <person name="Bao F."/>
            <person name="Hu Y."/>
            <person name="Wan P."/>
            <person name="Li L."/>
            <person name="Deng X."/>
            <person name="Kuang T."/>
            <person name="Xiang C."/>
            <person name="Zhu J.K."/>
            <person name="Oliver M.J."/>
            <person name="He Y."/>
        </authorList>
    </citation>
    <scope>NUCLEOTIDE SEQUENCE [LARGE SCALE GENOMIC DNA]</scope>
    <source>
        <strain evidence="3">cv. XS01</strain>
    </source>
</reference>
<evidence type="ECO:0000313" key="3">
    <source>
        <dbReference type="Proteomes" id="UP000250235"/>
    </source>
</evidence>
<evidence type="ECO:0000256" key="1">
    <source>
        <dbReference type="SAM" id="MobiDB-lite"/>
    </source>
</evidence>
<gene>
    <name evidence="2" type="ORF">F511_27923</name>
</gene>
<dbReference type="GO" id="GO:0008168">
    <property type="term" value="F:methyltransferase activity"/>
    <property type="evidence" value="ECO:0007669"/>
    <property type="project" value="UniProtKB-KW"/>
</dbReference>
<proteinExistence type="predicted"/>